<dbReference type="Proteomes" id="UP001558613">
    <property type="component" value="Unassembled WGS sequence"/>
</dbReference>
<protein>
    <submittedName>
        <fullName evidence="1">Uncharacterized protein</fullName>
    </submittedName>
</protein>
<gene>
    <name evidence="1" type="ORF">QQF64_014331</name>
</gene>
<name>A0ABR3NRT3_9TELE</name>
<accession>A0ABR3NRT3</accession>
<proteinExistence type="predicted"/>
<evidence type="ECO:0000313" key="2">
    <source>
        <dbReference type="Proteomes" id="UP001558613"/>
    </source>
</evidence>
<sequence length="151" mass="16710">MSRRKQAKPRALKVTVEDNVLEEQQSHRQFAGLTAAVSSNQVMSESSGSAASFVSCKGQLSCVFILKLIWMMVPHEQLWEKKTSGAAPDVTEPTEAKCRSVYEFTYIMQRAVKSSNVPLLIRLTAVHINDGVSRGFSGKRIVKVQTLQLLG</sequence>
<evidence type="ECO:0000313" key="1">
    <source>
        <dbReference type="EMBL" id="KAL1279731.1"/>
    </source>
</evidence>
<comment type="caution">
    <text evidence="1">The sequence shown here is derived from an EMBL/GenBank/DDBJ whole genome shotgun (WGS) entry which is preliminary data.</text>
</comment>
<dbReference type="EMBL" id="JAYMGO010000002">
    <property type="protein sequence ID" value="KAL1279731.1"/>
    <property type="molecule type" value="Genomic_DNA"/>
</dbReference>
<keyword evidence="2" id="KW-1185">Reference proteome</keyword>
<reference evidence="1 2" key="1">
    <citation type="submission" date="2023-09" db="EMBL/GenBank/DDBJ databases">
        <authorList>
            <person name="Wang M."/>
        </authorList>
    </citation>
    <scope>NUCLEOTIDE SEQUENCE [LARGE SCALE GENOMIC DNA]</scope>
    <source>
        <strain evidence="1">GT-2023</strain>
        <tissue evidence="1">Liver</tissue>
    </source>
</reference>
<organism evidence="1 2">
    <name type="scientific">Cirrhinus molitorella</name>
    <name type="common">mud carp</name>
    <dbReference type="NCBI Taxonomy" id="172907"/>
    <lineage>
        <taxon>Eukaryota</taxon>
        <taxon>Metazoa</taxon>
        <taxon>Chordata</taxon>
        <taxon>Craniata</taxon>
        <taxon>Vertebrata</taxon>
        <taxon>Euteleostomi</taxon>
        <taxon>Actinopterygii</taxon>
        <taxon>Neopterygii</taxon>
        <taxon>Teleostei</taxon>
        <taxon>Ostariophysi</taxon>
        <taxon>Cypriniformes</taxon>
        <taxon>Cyprinidae</taxon>
        <taxon>Labeoninae</taxon>
        <taxon>Labeonini</taxon>
        <taxon>Cirrhinus</taxon>
    </lineage>
</organism>